<dbReference type="InterPro" id="IPR000620">
    <property type="entry name" value="EamA_dom"/>
</dbReference>
<comment type="subcellular location">
    <subcellularLocation>
        <location evidence="1">Cell membrane</location>
        <topology evidence="1">Multi-pass membrane protein</topology>
    </subcellularLocation>
</comment>
<evidence type="ECO:0000256" key="2">
    <source>
        <dbReference type="ARBA" id="ARBA00007362"/>
    </source>
</evidence>
<feature type="transmembrane region" description="Helical" evidence="8">
    <location>
        <begin position="208"/>
        <end position="227"/>
    </location>
</feature>
<evidence type="ECO:0000256" key="7">
    <source>
        <dbReference type="ARBA" id="ARBA00023136"/>
    </source>
</evidence>
<keyword evidence="4" id="KW-1003">Cell membrane</keyword>
<dbReference type="RefSeq" id="WP_274456281.1">
    <property type="nucleotide sequence ID" value="NZ_CP067097.1"/>
</dbReference>
<dbReference type="PANTHER" id="PTHR22911">
    <property type="entry name" value="ACYL-MALONYL CONDENSING ENZYME-RELATED"/>
    <property type="match status" value="1"/>
</dbReference>
<evidence type="ECO:0000256" key="3">
    <source>
        <dbReference type="ARBA" id="ARBA00022448"/>
    </source>
</evidence>
<keyword evidence="11" id="KW-1185">Reference proteome</keyword>
<dbReference type="Proteomes" id="UP001232973">
    <property type="component" value="Unassembled WGS sequence"/>
</dbReference>
<evidence type="ECO:0000256" key="6">
    <source>
        <dbReference type="ARBA" id="ARBA00022989"/>
    </source>
</evidence>
<dbReference type="NCBIfam" id="TIGR00688">
    <property type="entry name" value="rarD"/>
    <property type="match status" value="1"/>
</dbReference>
<protein>
    <submittedName>
        <fullName evidence="10">Chloramphenicol-sensitive protein RarD</fullName>
    </submittedName>
</protein>
<feature type="transmembrane region" description="Helical" evidence="8">
    <location>
        <begin position="7"/>
        <end position="24"/>
    </location>
</feature>
<evidence type="ECO:0000259" key="9">
    <source>
        <dbReference type="Pfam" id="PF00892"/>
    </source>
</evidence>
<evidence type="ECO:0000256" key="4">
    <source>
        <dbReference type="ARBA" id="ARBA00022475"/>
    </source>
</evidence>
<accession>A0ABT9XLN0</accession>
<feature type="transmembrane region" description="Helical" evidence="8">
    <location>
        <begin position="176"/>
        <end position="196"/>
    </location>
</feature>
<reference evidence="10 11" key="1">
    <citation type="submission" date="2023-07" db="EMBL/GenBank/DDBJ databases">
        <title>Genomic Encyclopedia of Type Strains, Phase IV (KMG-IV): sequencing the most valuable type-strain genomes for metagenomic binning, comparative biology and taxonomic classification.</title>
        <authorList>
            <person name="Goeker M."/>
        </authorList>
    </citation>
    <scope>NUCLEOTIDE SEQUENCE [LARGE SCALE GENOMIC DNA]</scope>
    <source>
        <strain evidence="10 11">DSM 4006</strain>
    </source>
</reference>
<feature type="transmembrane region" description="Helical" evidence="8">
    <location>
        <begin position="101"/>
        <end position="118"/>
    </location>
</feature>
<comment type="similarity">
    <text evidence="2">Belongs to the EamA transporter family.</text>
</comment>
<evidence type="ECO:0000256" key="5">
    <source>
        <dbReference type="ARBA" id="ARBA00022692"/>
    </source>
</evidence>
<feature type="transmembrane region" description="Helical" evidence="8">
    <location>
        <begin position="234"/>
        <end position="258"/>
    </location>
</feature>
<feature type="transmembrane region" description="Helical" evidence="8">
    <location>
        <begin position="270"/>
        <end position="288"/>
    </location>
</feature>
<gene>
    <name evidence="10" type="ORF">J2S03_003088</name>
</gene>
<dbReference type="EMBL" id="JAUSTP010000035">
    <property type="protein sequence ID" value="MDQ0191219.1"/>
    <property type="molecule type" value="Genomic_DNA"/>
</dbReference>
<keyword evidence="7 8" id="KW-0472">Membrane</keyword>
<feature type="domain" description="EamA" evidence="9">
    <location>
        <begin position="150"/>
        <end position="280"/>
    </location>
</feature>
<evidence type="ECO:0000313" key="11">
    <source>
        <dbReference type="Proteomes" id="UP001232973"/>
    </source>
</evidence>
<dbReference type="InterPro" id="IPR037185">
    <property type="entry name" value="EmrE-like"/>
</dbReference>
<sequence>MTAKKGVLFAALAYAGWGLLPLYWTAFSSLSALEVLAYRIIWSAVFVWLLAFVLRRVQDVLGVGRHGKRLAAISVGAVLVTLNWLVYIYSVNSGHIVDASLGYYINPLVNVLLGVVFLRERLSRWQWVAIGVAALGVGSMVVVYGKVPWLALALAGTFGFYGLVKKLVPVDAFVSLTWETTLTFPISLLYVLWLTLAHQGHLHTLPPSHIVLLVLAGVATATPLLWFGMAARTLNLATIGVIQYLSPTITLLLGILIYHESFTRADLLSFSLIWAALVLYSGSMLQAARQRRNIPSATSGDPGEFAS</sequence>
<dbReference type="PANTHER" id="PTHR22911:SF137">
    <property type="entry name" value="SOLUTE CARRIER FAMILY 35 MEMBER G2-RELATED"/>
    <property type="match status" value="1"/>
</dbReference>
<keyword evidence="3" id="KW-0813">Transport</keyword>
<proteinExistence type="inferred from homology"/>
<evidence type="ECO:0000256" key="1">
    <source>
        <dbReference type="ARBA" id="ARBA00004651"/>
    </source>
</evidence>
<feature type="transmembrane region" description="Helical" evidence="8">
    <location>
        <begin position="149"/>
        <end position="164"/>
    </location>
</feature>
<evidence type="ECO:0000313" key="10">
    <source>
        <dbReference type="EMBL" id="MDQ0191219.1"/>
    </source>
</evidence>
<feature type="transmembrane region" description="Helical" evidence="8">
    <location>
        <begin position="125"/>
        <end position="143"/>
    </location>
</feature>
<dbReference type="SUPFAM" id="SSF103481">
    <property type="entry name" value="Multidrug resistance efflux transporter EmrE"/>
    <property type="match status" value="2"/>
</dbReference>
<name>A0ABT9XLN0_9BACL</name>
<feature type="transmembrane region" description="Helical" evidence="8">
    <location>
        <begin position="36"/>
        <end position="57"/>
    </location>
</feature>
<keyword evidence="5 8" id="KW-0812">Transmembrane</keyword>
<dbReference type="InterPro" id="IPR004626">
    <property type="entry name" value="RarD"/>
</dbReference>
<comment type="caution">
    <text evidence="10">The sequence shown here is derived from an EMBL/GenBank/DDBJ whole genome shotgun (WGS) entry which is preliminary data.</text>
</comment>
<organism evidence="10 11">
    <name type="scientific">Alicyclobacillus cycloheptanicus</name>
    <dbReference type="NCBI Taxonomy" id="1457"/>
    <lineage>
        <taxon>Bacteria</taxon>
        <taxon>Bacillati</taxon>
        <taxon>Bacillota</taxon>
        <taxon>Bacilli</taxon>
        <taxon>Bacillales</taxon>
        <taxon>Alicyclobacillaceae</taxon>
        <taxon>Alicyclobacillus</taxon>
    </lineage>
</organism>
<dbReference type="Pfam" id="PF00892">
    <property type="entry name" value="EamA"/>
    <property type="match status" value="2"/>
</dbReference>
<feature type="transmembrane region" description="Helical" evidence="8">
    <location>
        <begin position="69"/>
        <end position="89"/>
    </location>
</feature>
<feature type="domain" description="EamA" evidence="9">
    <location>
        <begin position="5"/>
        <end position="138"/>
    </location>
</feature>
<evidence type="ECO:0000256" key="8">
    <source>
        <dbReference type="SAM" id="Phobius"/>
    </source>
</evidence>
<keyword evidence="6 8" id="KW-1133">Transmembrane helix</keyword>